<dbReference type="Ensembl" id="ENSTNIT00000004145.1">
    <property type="protein sequence ID" value="ENSTNIP00000002370.1"/>
    <property type="gene ID" value="ENSTNIG00000000286.1"/>
</dbReference>
<organism evidence="2 3">
    <name type="scientific">Tetraodon nigroviridis</name>
    <name type="common">Spotted green pufferfish</name>
    <name type="synonym">Chelonodon nigroviridis</name>
    <dbReference type="NCBI Taxonomy" id="99883"/>
    <lineage>
        <taxon>Eukaryota</taxon>
        <taxon>Metazoa</taxon>
        <taxon>Chordata</taxon>
        <taxon>Craniata</taxon>
        <taxon>Vertebrata</taxon>
        <taxon>Euteleostomi</taxon>
        <taxon>Actinopterygii</taxon>
        <taxon>Neopterygii</taxon>
        <taxon>Teleostei</taxon>
        <taxon>Neoteleostei</taxon>
        <taxon>Acanthomorphata</taxon>
        <taxon>Eupercaria</taxon>
        <taxon>Tetraodontiformes</taxon>
        <taxon>Tetradontoidea</taxon>
        <taxon>Tetraodontidae</taxon>
        <taxon>Tetraodon</taxon>
    </lineage>
</organism>
<feature type="compositionally biased region" description="Polar residues" evidence="1">
    <location>
        <begin position="11"/>
        <end position="20"/>
    </location>
</feature>
<evidence type="ECO:0000313" key="2">
    <source>
        <dbReference type="Ensembl" id="ENSTNIP00000002370.1"/>
    </source>
</evidence>
<reference evidence="3" key="1">
    <citation type="journal article" date="2004" name="Nature">
        <title>Genome duplication in the teleost fish Tetraodon nigroviridis reveals the early vertebrate proto-karyotype.</title>
        <authorList>
            <person name="Jaillon O."/>
            <person name="Aury J.-M."/>
            <person name="Brunet F."/>
            <person name="Petit J.-L."/>
            <person name="Stange-Thomann N."/>
            <person name="Mauceli E."/>
            <person name="Bouneau L."/>
            <person name="Fischer C."/>
            <person name="Ozouf-Costaz C."/>
            <person name="Bernot A."/>
            <person name="Nicaud S."/>
            <person name="Jaffe D."/>
            <person name="Fisher S."/>
            <person name="Lutfalla G."/>
            <person name="Dossat C."/>
            <person name="Segurens B."/>
            <person name="Dasilva C."/>
            <person name="Salanoubat M."/>
            <person name="Levy M."/>
            <person name="Boudet N."/>
            <person name="Castellano S."/>
            <person name="Anthouard V."/>
            <person name="Jubin C."/>
            <person name="Castelli V."/>
            <person name="Katinka M."/>
            <person name="Vacherie B."/>
            <person name="Biemont C."/>
            <person name="Skalli Z."/>
            <person name="Cattolico L."/>
            <person name="Poulain J."/>
            <person name="De Berardinis V."/>
            <person name="Cruaud C."/>
            <person name="Duprat S."/>
            <person name="Brottier P."/>
            <person name="Coutanceau J.-P."/>
            <person name="Gouzy J."/>
            <person name="Parra G."/>
            <person name="Lardier G."/>
            <person name="Chapple C."/>
            <person name="McKernan K.J."/>
            <person name="McEwan P."/>
            <person name="Bosak S."/>
            <person name="Kellis M."/>
            <person name="Volff J.-N."/>
            <person name="Guigo R."/>
            <person name="Zody M.C."/>
            <person name="Mesirov J."/>
            <person name="Lindblad-Toh K."/>
            <person name="Birren B."/>
            <person name="Nusbaum C."/>
            <person name="Kahn D."/>
            <person name="Robinson-Rechavi M."/>
            <person name="Laudet V."/>
            <person name="Schachter V."/>
            <person name="Quetier F."/>
            <person name="Saurin W."/>
            <person name="Scarpelli C."/>
            <person name="Wincker P."/>
            <person name="Lander E.S."/>
            <person name="Weissenbach J."/>
            <person name="Roest Crollius H."/>
        </authorList>
    </citation>
    <scope>NUCLEOTIDE SEQUENCE [LARGE SCALE GENOMIC DNA]</scope>
</reference>
<evidence type="ECO:0000313" key="3">
    <source>
        <dbReference type="Proteomes" id="UP000007303"/>
    </source>
</evidence>
<feature type="region of interest" description="Disordered" evidence="1">
    <location>
        <begin position="1"/>
        <end position="69"/>
    </location>
</feature>
<protein>
    <submittedName>
        <fullName evidence="2">Uncharacterized protein</fullName>
    </submittedName>
</protein>
<sequence length="111" mass="11768">VPPLRQLHQDGPSQRDSSGWLSRGVCSTSSPPPGSPAAAAPPVILQNQPPPGHSPSSISSAPTGLSNNSCSKRHLRCPVHFFLDHLSVRVNEAAVYLISYSPYSSIAVQLF</sequence>
<dbReference type="AlphaFoldDB" id="H3C2A2"/>
<dbReference type="HOGENOM" id="CLU_2164264_0_0_1"/>
<keyword evidence="3" id="KW-1185">Reference proteome</keyword>
<reference evidence="2" key="3">
    <citation type="submission" date="2025-09" db="UniProtKB">
        <authorList>
            <consortium name="Ensembl"/>
        </authorList>
    </citation>
    <scope>IDENTIFICATION</scope>
</reference>
<proteinExistence type="predicted"/>
<name>H3C2A2_TETNG</name>
<dbReference type="InParanoid" id="H3C2A2"/>
<accession>H3C2A2</accession>
<dbReference type="Proteomes" id="UP000007303">
    <property type="component" value="Unassembled WGS sequence"/>
</dbReference>
<reference evidence="2" key="2">
    <citation type="submission" date="2025-08" db="UniProtKB">
        <authorList>
            <consortium name="Ensembl"/>
        </authorList>
    </citation>
    <scope>IDENTIFICATION</scope>
</reference>
<evidence type="ECO:0000256" key="1">
    <source>
        <dbReference type="SAM" id="MobiDB-lite"/>
    </source>
</evidence>